<sequence>MNVNYPKSTDASDRNSPFMVKGIPVVPRRVLQKFASGLRDTGSDTAIARHCLVDDDCFTGKRRRFLLLDGSIKEPPEGKIQVQTPIFAEGITDVCMAHQIYHLVRGNIPGVRETHYPDLYWEYEGAGEREMGTSSTSQTKPLQLQSLISAVASTEALQDTRLKTPLFLHANVNRLKLAREQREDNTFRSLYRKEVVSLCKRPPICFL</sequence>
<organism evidence="1 2">
    <name type="scientific">Haemaphysalis longicornis</name>
    <name type="common">Bush tick</name>
    <dbReference type="NCBI Taxonomy" id="44386"/>
    <lineage>
        <taxon>Eukaryota</taxon>
        <taxon>Metazoa</taxon>
        <taxon>Ecdysozoa</taxon>
        <taxon>Arthropoda</taxon>
        <taxon>Chelicerata</taxon>
        <taxon>Arachnida</taxon>
        <taxon>Acari</taxon>
        <taxon>Parasitiformes</taxon>
        <taxon>Ixodida</taxon>
        <taxon>Ixodoidea</taxon>
        <taxon>Ixodidae</taxon>
        <taxon>Haemaphysalinae</taxon>
        <taxon>Haemaphysalis</taxon>
    </lineage>
</organism>
<protein>
    <submittedName>
        <fullName evidence="1">Uncharacterized protein</fullName>
    </submittedName>
</protein>
<dbReference type="VEuPathDB" id="VectorBase:HLOH_044099"/>
<evidence type="ECO:0000313" key="1">
    <source>
        <dbReference type="EMBL" id="KAH9382639.1"/>
    </source>
</evidence>
<keyword evidence="2" id="KW-1185">Reference proteome</keyword>
<name>A0A9J6H6Z2_HAELO</name>
<dbReference type="EMBL" id="JABSTR010000066">
    <property type="protein sequence ID" value="KAH9382639.1"/>
    <property type="molecule type" value="Genomic_DNA"/>
</dbReference>
<accession>A0A9J6H6Z2</accession>
<dbReference type="AlphaFoldDB" id="A0A9J6H6Z2"/>
<gene>
    <name evidence="1" type="ORF">HPB48_023192</name>
</gene>
<dbReference type="OrthoDB" id="6514213at2759"/>
<reference evidence="1 2" key="1">
    <citation type="journal article" date="2020" name="Cell">
        <title>Large-Scale Comparative Analyses of Tick Genomes Elucidate Their Genetic Diversity and Vector Capacities.</title>
        <authorList>
            <consortium name="Tick Genome and Microbiome Consortium (TIGMIC)"/>
            <person name="Jia N."/>
            <person name="Wang J."/>
            <person name="Shi W."/>
            <person name="Du L."/>
            <person name="Sun Y."/>
            <person name="Zhan W."/>
            <person name="Jiang J.F."/>
            <person name="Wang Q."/>
            <person name="Zhang B."/>
            <person name="Ji P."/>
            <person name="Bell-Sakyi L."/>
            <person name="Cui X.M."/>
            <person name="Yuan T.T."/>
            <person name="Jiang B.G."/>
            <person name="Yang W.F."/>
            <person name="Lam T.T."/>
            <person name="Chang Q.C."/>
            <person name="Ding S.J."/>
            <person name="Wang X.J."/>
            <person name="Zhu J.G."/>
            <person name="Ruan X.D."/>
            <person name="Zhao L."/>
            <person name="Wei J.T."/>
            <person name="Ye R.Z."/>
            <person name="Que T.C."/>
            <person name="Du C.H."/>
            <person name="Zhou Y.H."/>
            <person name="Cheng J.X."/>
            <person name="Dai P.F."/>
            <person name="Guo W.B."/>
            <person name="Han X.H."/>
            <person name="Huang E.J."/>
            <person name="Li L.F."/>
            <person name="Wei W."/>
            <person name="Gao Y.C."/>
            <person name="Liu J.Z."/>
            <person name="Shao H.Z."/>
            <person name="Wang X."/>
            <person name="Wang C.C."/>
            <person name="Yang T.C."/>
            <person name="Huo Q.B."/>
            <person name="Li W."/>
            <person name="Chen H.Y."/>
            <person name="Chen S.E."/>
            <person name="Zhou L.G."/>
            <person name="Ni X.B."/>
            <person name="Tian J.H."/>
            <person name="Sheng Y."/>
            <person name="Liu T."/>
            <person name="Pan Y.S."/>
            <person name="Xia L.Y."/>
            <person name="Li J."/>
            <person name="Zhao F."/>
            <person name="Cao W.C."/>
        </authorList>
    </citation>
    <scope>NUCLEOTIDE SEQUENCE [LARGE SCALE GENOMIC DNA]</scope>
    <source>
        <strain evidence="1">HaeL-2018</strain>
    </source>
</reference>
<evidence type="ECO:0000313" key="2">
    <source>
        <dbReference type="Proteomes" id="UP000821853"/>
    </source>
</evidence>
<comment type="caution">
    <text evidence="1">The sequence shown here is derived from an EMBL/GenBank/DDBJ whole genome shotgun (WGS) entry which is preliminary data.</text>
</comment>
<proteinExistence type="predicted"/>
<dbReference type="Proteomes" id="UP000821853">
    <property type="component" value="Unassembled WGS sequence"/>
</dbReference>